<sequence length="1069" mass="123525">MSEFTQEGQYSKVKLIIINYIKDSKKIQMRKHDFFRETLLKNQLANQLVNPEAFSAAINPPPLSKIIITRYDLTELRAKFPTYPPPLEAMEYYFDSVLSLQLARNLEITAPLYLYRSPTNGHEYLFKASDGFQQIDVSLAQIADPKKHSLFSQKLAFDPHCMQQAGSRKLYSSILAVVTQYEFQFVVAPPQDGNADQPPGAPKKQLLLLIKDFTMHSLNDKLPPDLICPPEQHELPSLQHDQEILTYNQYVNYKNLKAKAIRMTLNLPDLRFNPRAEIGESNRGVEPVYSMDEIHAMMLKVKREETSDTMIQVKQEANEQSEQEEEEDELVRTVSEDIDKLNEESDYDQDQQERMQRRIKQMLGIHKNIKQEGEESSSVQKSGRGRWHYASDVRYGFNVSYSHGDFIISMGRVFIIQSPKMSIASKYRGYPIPVIEPPQSEPTSVVPKFRTQYDPYAEDRFLDHQQDTYQQQDLSFPKDQSSDSYQPSSSQKNNTTTTPIDCSILKGKVFTVTTYHAVDEVQRQRGQAIMDSLKYEEEYLSHQKKQQAMAQFKQRQLMGNQMDSSFVGQADYKGDNPFDIMQGTPLQFEVNYDDFSSDPNYFQQYGLDSMKSPLPHHPSTSNNNPPSSFTDLKKTLLCAPDNNSSLSNYDTMNIPHIPGIPNPHRLTAQQKACSFFVNSTYFGNSVALKKGFKIKNTVMKIFKYGTKDFFRFSNATLLEKYDEMEDSVKRLRNEPKVYGNQKRKRMLKYHDRICKLMKHIDKAKIPLKEEQQTPLLEEKKTTQDPFETGFTKQDILKYLSWHRHQQERRYFSTHHQCQLPVVYDVSNFYPVSHNFQLRLQINMNNAPLKSILSNPINRGANNSQPSIQMSSQNSLTKDDDANKKKVLWPETSTIKIIPFDELRKPLPMMVPRPVTSINPSQSRPPSTPGTSLKKRVRLNHDIAEYERSGEDDEEDLMMREFMCKRQIEEDRQQDTQELLQEFDRALGGSKGSEDVFSQEMHLVGGAYNNNNCDFTVQLSENEEEQPAQKQLGFMRQSQLSALSQNSRASQIEGLLKDMKKSDLDRVLYI</sequence>
<organism evidence="2 3">
    <name type="scientific">Halteria grandinella</name>
    <dbReference type="NCBI Taxonomy" id="5974"/>
    <lineage>
        <taxon>Eukaryota</taxon>
        <taxon>Sar</taxon>
        <taxon>Alveolata</taxon>
        <taxon>Ciliophora</taxon>
        <taxon>Intramacronucleata</taxon>
        <taxon>Spirotrichea</taxon>
        <taxon>Stichotrichia</taxon>
        <taxon>Sporadotrichida</taxon>
        <taxon>Halteriidae</taxon>
        <taxon>Halteria</taxon>
    </lineage>
</organism>
<proteinExistence type="predicted"/>
<feature type="region of interest" description="Disordered" evidence="1">
    <location>
        <begin position="855"/>
        <end position="880"/>
    </location>
</feature>
<evidence type="ECO:0000256" key="1">
    <source>
        <dbReference type="SAM" id="MobiDB-lite"/>
    </source>
</evidence>
<dbReference type="Proteomes" id="UP000785679">
    <property type="component" value="Unassembled WGS sequence"/>
</dbReference>
<evidence type="ECO:0000313" key="3">
    <source>
        <dbReference type="Proteomes" id="UP000785679"/>
    </source>
</evidence>
<feature type="compositionally biased region" description="Polar residues" evidence="1">
    <location>
        <begin position="855"/>
        <end position="875"/>
    </location>
</feature>
<gene>
    <name evidence="2" type="ORF">FGO68_gene17265</name>
</gene>
<dbReference type="EMBL" id="RRYP01016778">
    <property type="protein sequence ID" value="TNV74611.1"/>
    <property type="molecule type" value="Genomic_DNA"/>
</dbReference>
<protein>
    <submittedName>
        <fullName evidence="2">Uncharacterized protein</fullName>
    </submittedName>
</protein>
<accession>A0A8J8NGC3</accession>
<dbReference type="AlphaFoldDB" id="A0A8J8NGC3"/>
<feature type="compositionally biased region" description="Low complexity" evidence="1">
    <location>
        <begin position="477"/>
        <end position="492"/>
    </location>
</feature>
<name>A0A8J8NGC3_HALGN</name>
<dbReference type="OrthoDB" id="10676787at2759"/>
<comment type="caution">
    <text evidence="2">The sequence shown here is derived from an EMBL/GenBank/DDBJ whole genome shotgun (WGS) entry which is preliminary data.</text>
</comment>
<feature type="region of interest" description="Disordered" evidence="1">
    <location>
        <begin position="475"/>
        <end position="498"/>
    </location>
</feature>
<reference evidence="2" key="1">
    <citation type="submission" date="2019-06" db="EMBL/GenBank/DDBJ databases">
        <authorList>
            <person name="Zheng W."/>
        </authorList>
    </citation>
    <scope>NUCLEOTIDE SEQUENCE</scope>
    <source>
        <strain evidence="2">QDHG01</strain>
    </source>
</reference>
<feature type="region of interest" description="Disordered" evidence="1">
    <location>
        <begin position="607"/>
        <end position="631"/>
    </location>
</feature>
<keyword evidence="3" id="KW-1185">Reference proteome</keyword>
<feature type="compositionally biased region" description="Low complexity" evidence="1">
    <location>
        <begin position="617"/>
        <end position="628"/>
    </location>
</feature>
<feature type="region of interest" description="Disordered" evidence="1">
    <location>
        <begin position="314"/>
        <end position="333"/>
    </location>
</feature>
<evidence type="ECO:0000313" key="2">
    <source>
        <dbReference type="EMBL" id="TNV74611.1"/>
    </source>
</evidence>
<feature type="compositionally biased region" description="Acidic residues" evidence="1">
    <location>
        <begin position="319"/>
        <end position="329"/>
    </location>
</feature>